<gene>
    <name evidence="2" type="ORF">HII31_04463</name>
</gene>
<evidence type="ECO:0000313" key="3">
    <source>
        <dbReference type="Proteomes" id="UP000660729"/>
    </source>
</evidence>
<name>A0A8H6RQ56_9PEZI</name>
<organism evidence="2 3">
    <name type="scientific">Pseudocercospora fuligena</name>
    <dbReference type="NCBI Taxonomy" id="685502"/>
    <lineage>
        <taxon>Eukaryota</taxon>
        <taxon>Fungi</taxon>
        <taxon>Dikarya</taxon>
        <taxon>Ascomycota</taxon>
        <taxon>Pezizomycotina</taxon>
        <taxon>Dothideomycetes</taxon>
        <taxon>Dothideomycetidae</taxon>
        <taxon>Mycosphaerellales</taxon>
        <taxon>Mycosphaerellaceae</taxon>
        <taxon>Pseudocercospora</taxon>
    </lineage>
</organism>
<accession>A0A8H6RQ56</accession>
<reference evidence="2" key="1">
    <citation type="submission" date="2020-04" db="EMBL/GenBank/DDBJ databases">
        <title>Draft genome resource of the tomato pathogen Pseudocercospora fuligena.</title>
        <authorList>
            <person name="Zaccaron A."/>
        </authorList>
    </citation>
    <scope>NUCLEOTIDE SEQUENCE</scope>
    <source>
        <strain evidence="2">PF001</strain>
    </source>
</reference>
<evidence type="ECO:0000256" key="1">
    <source>
        <dbReference type="SAM" id="Phobius"/>
    </source>
</evidence>
<keyword evidence="1" id="KW-1133">Transmembrane helix</keyword>
<dbReference type="EMBL" id="JABCIY010000063">
    <property type="protein sequence ID" value="KAF7194226.1"/>
    <property type="molecule type" value="Genomic_DNA"/>
</dbReference>
<keyword evidence="1" id="KW-0472">Membrane</keyword>
<comment type="caution">
    <text evidence="2">The sequence shown here is derived from an EMBL/GenBank/DDBJ whole genome shotgun (WGS) entry which is preliminary data.</text>
</comment>
<protein>
    <submittedName>
        <fullName evidence="2">Uncharacterized protein</fullName>
    </submittedName>
</protein>
<dbReference type="AlphaFoldDB" id="A0A8H6RQ56"/>
<feature type="transmembrane region" description="Helical" evidence="1">
    <location>
        <begin position="12"/>
        <end position="36"/>
    </location>
</feature>
<feature type="transmembrane region" description="Helical" evidence="1">
    <location>
        <begin position="709"/>
        <end position="732"/>
    </location>
</feature>
<evidence type="ECO:0000313" key="2">
    <source>
        <dbReference type="EMBL" id="KAF7194226.1"/>
    </source>
</evidence>
<keyword evidence="1" id="KW-0812">Transmembrane</keyword>
<sequence length="840" mass="92185">MASSSVAQISALINASLTIVKLTYPLLVSWIAAFSLKPKTNVATWSVFGKLINDSLWPTLLRTDTASGLKVHKGTQILSWLSILAAVLLAIAAVVTPLGLHDTIKPKHSDSVQFQYFKDVYSPIGRATPERAAYNMSRKCGNLLVEPCPGHSDGYSTSDAYTRRPLPGEEQSDIISTSIPSNITEVFGSGADSDSGIIASALDIQYRFYMNYAWNYSKFTSTNHSILDGGRPRTQGRFRYTQDFKLEDRIIAVEGLIVSMADEWPRGVGFRNHTLPTVAHEGFQWEEKILWLEPVTACTDLNITLDFIQAAPDEIDLASAQPRLTDRGGWVKMPRDYPWLDLNDTQTDLKLRERSWKAAVLTNNFALQALNETRNETRLGRAYRLDKLWSMSSLNSPDPYQISFSSFGSARSEPDAFEPNLPGLFLNGLGWSKIGVGEEYMEAASGNSSRTDIDTVVSFGGADNMDLSIAGSSGGLLLGAGLRVDSEGVPISDSLSSIGGLHLDVGTHWQQRLYSCMSSVKASIMDVEFEIRGSVSLEGLNIRSLHRTNQSLTWAIENTHRNMSQLDALWGLVGNKYKNSPNISTIQRPYLYLPAGLSSTGGSSFFDAGDGAAGASAAFAALHQIYSMSSLGTPDVTGSTNWALSEKWSLLSRNASSAGKIIDTIWTDLMANAVVGARSALSQPDGSYVATINRTATSFVRGVTYDWRFAIPALVFAAAYLALLAVSVTLTCTRRTSFAKLRALLNSSAAGRTITLERSRGRHPADYERTRIWARERGDELVDFLGTEQHEQKPEQVRLGSDERDDQHADCRQQDDVALHPEQRRITAPEENVPAKCTTW</sequence>
<dbReference type="OrthoDB" id="3034003at2759"/>
<feature type="transmembrane region" description="Helical" evidence="1">
    <location>
        <begin position="77"/>
        <end position="100"/>
    </location>
</feature>
<keyword evidence="3" id="KW-1185">Reference proteome</keyword>
<proteinExistence type="predicted"/>
<dbReference type="Proteomes" id="UP000660729">
    <property type="component" value="Unassembled WGS sequence"/>
</dbReference>